<feature type="transmembrane region" description="Helical" evidence="6">
    <location>
        <begin position="46"/>
        <end position="66"/>
    </location>
</feature>
<evidence type="ECO:0000256" key="6">
    <source>
        <dbReference type="SAM" id="Phobius"/>
    </source>
</evidence>
<dbReference type="Proteomes" id="UP001174909">
    <property type="component" value="Unassembled WGS sequence"/>
</dbReference>
<accession>A0AA35U1I7</accession>
<keyword evidence="4 6" id="KW-0472">Membrane</keyword>
<reference evidence="7" key="1">
    <citation type="submission" date="2023-03" db="EMBL/GenBank/DDBJ databases">
        <authorList>
            <person name="Steffen K."/>
            <person name="Cardenas P."/>
        </authorList>
    </citation>
    <scope>NUCLEOTIDE SEQUENCE</scope>
</reference>
<dbReference type="EMBL" id="CASHTH010004475">
    <property type="protein sequence ID" value="CAI8057767.1"/>
    <property type="molecule type" value="Genomic_DNA"/>
</dbReference>
<sequence>MGITNMCGTIPGFIGPQVAKLIAATPNDPECSPEYISTLRDEWRQVLIVSAEILVTGALIFTILGSGETQPWAKSRDDVITTSPQMAADKEDADEQTPLLTHTNGHDQSKHPVT</sequence>
<dbReference type="PANTHER" id="PTHR11662:SF399">
    <property type="entry name" value="FI19708P1-RELATED"/>
    <property type="match status" value="1"/>
</dbReference>
<keyword evidence="3 6" id="KW-1133">Transmembrane helix</keyword>
<evidence type="ECO:0000256" key="5">
    <source>
        <dbReference type="SAM" id="MobiDB-lite"/>
    </source>
</evidence>
<evidence type="ECO:0000256" key="1">
    <source>
        <dbReference type="ARBA" id="ARBA00004141"/>
    </source>
</evidence>
<dbReference type="AlphaFoldDB" id="A0AA35U1I7"/>
<evidence type="ECO:0000313" key="7">
    <source>
        <dbReference type="EMBL" id="CAI8057767.1"/>
    </source>
</evidence>
<comment type="caution">
    <text evidence="7">The sequence shown here is derived from an EMBL/GenBank/DDBJ whole genome shotgun (WGS) entry which is preliminary data.</text>
</comment>
<dbReference type="PANTHER" id="PTHR11662">
    <property type="entry name" value="SOLUTE CARRIER FAMILY 17"/>
    <property type="match status" value="1"/>
</dbReference>
<dbReference type="GO" id="GO:0016020">
    <property type="term" value="C:membrane"/>
    <property type="evidence" value="ECO:0007669"/>
    <property type="project" value="UniProtKB-SubCell"/>
</dbReference>
<evidence type="ECO:0000313" key="8">
    <source>
        <dbReference type="Proteomes" id="UP001174909"/>
    </source>
</evidence>
<evidence type="ECO:0000256" key="2">
    <source>
        <dbReference type="ARBA" id="ARBA00022692"/>
    </source>
</evidence>
<protein>
    <submittedName>
        <fullName evidence="7">Sialin</fullName>
    </submittedName>
</protein>
<proteinExistence type="predicted"/>
<name>A0AA35U1I7_GEOBA</name>
<dbReference type="InterPro" id="IPR050382">
    <property type="entry name" value="MFS_Na/Anion_cotransporter"/>
</dbReference>
<gene>
    <name evidence="7" type="ORF">GBAR_LOCUS31466</name>
</gene>
<evidence type="ECO:0000256" key="3">
    <source>
        <dbReference type="ARBA" id="ARBA00022989"/>
    </source>
</evidence>
<keyword evidence="2 6" id="KW-0812">Transmembrane</keyword>
<comment type="subcellular location">
    <subcellularLocation>
        <location evidence="1">Membrane</location>
        <topology evidence="1">Multi-pass membrane protein</topology>
    </subcellularLocation>
</comment>
<keyword evidence="8" id="KW-1185">Reference proteome</keyword>
<evidence type="ECO:0000256" key="4">
    <source>
        <dbReference type="ARBA" id="ARBA00023136"/>
    </source>
</evidence>
<feature type="region of interest" description="Disordered" evidence="5">
    <location>
        <begin position="72"/>
        <end position="114"/>
    </location>
</feature>
<feature type="compositionally biased region" description="Basic and acidic residues" evidence="5">
    <location>
        <begin position="104"/>
        <end position="114"/>
    </location>
</feature>
<organism evidence="7 8">
    <name type="scientific">Geodia barretti</name>
    <name type="common">Barrett's horny sponge</name>
    <dbReference type="NCBI Taxonomy" id="519541"/>
    <lineage>
        <taxon>Eukaryota</taxon>
        <taxon>Metazoa</taxon>
        <taxon>Porifera</taxon>
        <taxon>Demospongiae</taxon>
        <taxon>Heteroscleromorpha</taxon>
        <taxon>Tetractinellida</taxon>
        <taxon>Astrophorina</taxon>
        <taxon>Geodiidae</taxon>
        <taxon>Geodia</taxon>
    </lineage>
</organism>